<feature type="domain" description="TonB C-terminal" evidence="12">
    <location>
        <begin position="163"/>
        <end position="255"/>
    </location>
</feature>
<keyword evidence="9 11" id="KW-0472">Membrane</keyword>
<dbReference type="SUPFAM" id="SSF74653">
    <property type="entry name" value="TolA/TonB C-terminal domain"/>
    <property type="match status" value="1"/>
</dbReference>
<dbReference type="GO" id="GO:0055085">
    <property type="term" value="P:transmembrane transport"/>
    <property type="evidence" value="ECO:0007669"/>
    <property type="project" value="InterPro"/>
</dbReference>
<dbReference type="GO" id="GO:0098797">
    <property type="term" value="C:plasma membrane protein complex"/>
    <property type="evidence" value="ECO:0007669"/>
    <property type="project" value="TreeGrafter"/>
</dbReference>
<keyword evidence="8 11" id="KW-1133">Transmembrane helix</keyword>
<reference evidence="13 14" key="1">
    <citation type="submission" date="2017-05" db="EMBL/GenBank/DDBJ databases">
        <title>Chromobacterium violaceum GHPS1 isolated from Hydrocarbon polluted soil in French Guiana display an awesome secondary metabolite arsenal and a battery of drug and heavy-metal-resistance and detoxification of xenobiotics proteins.</title>
        <authorList>
            <person name="Belbahri L."/>
        </authorList>
    </citation>
    <scope>NUCLEOTIDE SEQUENCE [LARGE SCALE GENOMIC DNA]</scope>
    <source>
        <strain evidence="13 14">GHPS1</strain>
    </source>
</reference>
<evidence type="ECO:0000256" key="7">
    <source>
        <dbReference type="ARBA" id="ARBA00022927"/>
    </source>
</evidence>
<dbReference type="Proteomes" id="UP000196342">
    <property type="component" value="Unassembled WGS sequence"/>
</dbReference>
<keyword evidence="4" id="KW-1003">Cell membrane</keyword>
<comment type="similarity">
    <text evidence="2">Belongs to the TonB family.</text>
</comment>
<dbReference type="InterPro" id="IPR051045">
    <property type="entry name" value="TonB-dependent_transducer"/>
</dbReference>
<dbReference type="PANTHER" id="PTHR33446">
    <property type="entry name" value="PROTEIN TONB-RELATED"/>
    <property type="match status" value="1"/>
</dbReference>
<dbReference type="InterPro" id="IPR006260">
    <property type="entry name" value="TonB/TolA_C"/>
</dbReference>
<comment type="subcellular location">
    <subcellularLocation>
        <location evidence="1">Cell inner membrane</location>
        <topology evidence="1">Single-pass membrane protein</topology>
        <orientation evidence="1">Periplasmic side</orientation>
    </subcellularLocation>
</comment>
<name>A0A202B4C5_CHRVL</name>
<keyword evidence="5" id="KW-0997">Cell inner membrane</keyword>
<evidence type="ECO:0000259" key="12">
    <source>
        <dbReference type="PROSITE" id="PS52015"/>
    </source>
</evidence>
<gene>
    <name evidence="13" type="ORF">CBW21_18420</name>
</gene>
<dbReference type="Gene3D" id="3.30.1150.10">
    <property type="match status" value="1"/>
</dbReference>
<evidence type="ECO:0000256" key="8">
    <source>
        <dbReference type="ARBA" id="ARBA00022989"/>
    </source>
</evidence>
<accession>A0A202B4C5</accession>
<evidence type="ECO:0000256" key="11">
    <source>
        <dbReference type="SAM" id="Phobius"/>
    </source>
</evidence>
<evidence type="ECO:0000313" key="13">
    <source>
        <dbReference type="EMBL" id="OVE46427.1"/>
    </source>
</evidence>
<feature type="region of interest" description="Disordered" evidence="10">
    <location>
        <begin position="65"/>
        <end position="184"/>
    </location>
</feature>
<proteinExistence type="inferred from homology"/>
<keyword evidence="6 11" id="KW-0812">Transmembrane</keyword>
<dbReference type="InterPro" id="IPR037682">
    <property type="entry name" value="TonB_C"/>
</dbReference>
<evidence type="ECO:0000256" key="1">
    <source>
        <dbReference type="ARBA" id="ARBA00004383"/>
    </source>
</evidence>
<keyword evidence="14" id="KW-1185">Reference proteome</keyword>
<dbReference type="GO" id="GO:0015031">
    <property type="term" value="P:protein transport"/>
    <property type="evidence" value="ECO:0007669"/>
    <property type="project" value="UniProtKB-KW"/>
</dbReference>
<evidence type="ECO:0000256" key="5">
    <source>
        <dbReference type="ARBA" id="ARBA00022519"/>
    </source>
</evidence>
<dbReference type="EMBL" id="NHOO01000018">
    <property type="protein sequence ID" value="OVE46427.1"/>
    <property type="molecule type" value="Genomic_DNA"/>
</dbReference>
<comment type="caution">
    <text evidence="13">The sequence shown here is derived from an EMBL/GenBank/DDBJ whole genome shotgun (WGS) entry which is preliminary data.</text>
</comment>
<evidence type="ECO:0000256" key="3">
    <source>
        <dbReference type="ARBA" id="ARBA00022448"/>
    </source>
</evidence>
<dbReference type="GO" id="GO:0031992">
    <property type="term" value="F:energy transducer activity"/>
    <property type="evidence" value="ECO:0007669"/>
    <property type="project" value="TreeGrafter"/>
</dbReference>
<evidence type="ECO:0000256" key="6">
    <source>
        <dbReference type="ARBA" id="ARBA00022692"/>
    </source>
</evidence>
<feature type="transmembrane region" description="Helical" evidence="11">
    <location>
        <begin position="21"/>
        <end position="42"/>
    </location>
</feature>
<evidence type="ECO:0000256" key="4">
    <source>
        <dbReference type="ARBA" id="ARBA00022475"/>
    </source>
</evidence>
<organism evidence="13 14">
    <name type="scientific">Chromobacterium violaceum</name>
    <dbReference type="NCBI Taxonomy" id="536"/>
    <lineage>
        <taxon>Bacteria</taxon>
        <taxon>Pseudomonadati</taxon>
        <taxon>Pseudomonadota</taxon>
        <taxon>Betaproteobacteria</taxon>
        <taxon>Neisseriales</taxon>
        <taxon>Chromobacteriaceae</taxon>
        <taxon>Chromobacterium</taxon>
    </lineage>
</organism>
<keyword evidence="3" id="KW-0813">Transport</keyword>
<protein>
    <recommendedName>
        <fullName evidence="12">TonB C-terminal domain-containing protein</fullName>
    </recommendedName>
</protein>
<sequence length="255" mass="26832">MVAVQPSGGGDALLNRDDRRWWRALLLSAAIHLSALAAWLALDGRATAPPADTAPLVLALRPAGSPSADRAAIRSDPARYGPQLPGRPASAGGRRPGIGHPEAEKRRVGSPVSATPEWVGREWKTEPKDGVGPGELAALTGGNRTGRTEGAETGALKGSGDSDASYAPAYLENPQPAYPERSRQLGEEGVVTLSVRAGVDGRVLAVTVARSSGFRRLDQAAADAVSRWRFVPAKRSGKPVESDWTVPVRFEVKGR</sequence>
<feature type="compositionally biased region" description="Basic and acidic residues" evidence="10">
    <location>
        <begin position="119"/>
        <end position="129"/>
    </location>
</feature>
<dbReference type="AlphaFoldDB" id="A0A202B4C5"/>
<dbReference type="PROSITE" id="PS52015">
    <property type="entry name" value="TONB_CTD"/>
    <property type="match status" value="1"/>
</dbReference>
<keyword evidence="7" id="KW-0653">Protein transport</keyword>
<dbReference type="Pfam" id="PF03544">
    <property type="entry name" value="TonB_C"/>
    <property type="match status" value="1"/>
</dbReference>
<dbReference type="NCBIfam" id="TIGR01352">
    <property type="entry name" value="tonB_Cterm"/>
    <property type="match status" value="1"/>
</dbReference>
<evidence type="ECO:0000256" key="9">
    <source>
        <dbReference type="ARBA" id="ARBA00023136"/>
    </source>
</evidence>
<evidence type="ECO:0000256" key="10">
    <source>
        <dbReference type="SAM" id="MobiDB-lite"/>
    </source>
</evidence>
<evidence type="ECO:0000313" key="14">
    <source>
        <dbReference type="Proteomes" id="UP000196342"/>
    </source>
</evidence>
<dbReference type="PANTHER" id="PTHR33446:SF2">
    <property type="entry name" value="PROTEIN TONB"/>
    <property type="match status" value="1"/>
</dbReference>
<evidence type="ECO:0000256" key="2">
    <source>
        <dbReference type="ARBA" id="ARBA00006555"/>
    </source>
</evidence>